<sequence length="300" mass="32739">MLVERKQKKVEPQVEKVRDVITRRKGVGAKREIGDVLVIKTQQSKYSDVLKEIQSSATFDGLGADTSPCVDAQRCLNVRTELPDSPEKLNRSSRSSKKTENFHHSHWFTQAVKMEKSNLLFKSASLALVLVAVFQLVPASPLHEAEDPITVPSIQFRSKTDKDLCSAYQLNGKMFIALTRCLGNEASRINQLTELDVVGKGQQTVQAFALQPAGTDSLGDLAVIMYTGAIDGEDQPRDSSAGLFEKFGLRSLVRFGRRSRQDEPAAGAADNATDSAPFTGKNAQLIGAALTFVGSVLLMQ</sequence>
<dbReference type="RefSeq" id="XP_062710634.1">
    <property type="nucleotide sequence ID" value="XM_062854650.1"/>
</dbReference>
<keyword evidence="3" id="KW-1185">Reference proteome</keyword>
<dbReference type="Proteomes" id="UP000069940">
    <property type="component" value="Unassembled WGS sequence"/>
</dbReference>
<reference evidence="2" key="2">
    <citation type="submission" date="2025-05" db="UniProtKB">
        <authorList>
            <consortium name="EnsemblMetazoa"/>
        </authorList>
    </citation>
    <scope>IDENTIFICATION</scope>
    <source>
        <strain evidence="2">Foshan</strain>
    </source>
</reference>
<dbReference type="GeneID" id="109407273"/>
<dbReference type="EnsemblMetazoa" id="AALFPA23_014537.R21135">
    <property type="protein sequence ID" value="AALFPA23_014537.P21135"/>
    <property type="gene ID" value="AALFPA23_014537"/>
</dbReference>
<evidence type="ECO:0000256" key="1">
    <source>
        <dbReference type="SAM" id="MobiDB-lite"/>
    </source>
</evidence>
<accession>A0ABM1Z2Z7</accession>
<evidence type="ECO:0000313" key="2">
    <source>
        <dbReference type="EnsemblMetazoa" id="AALFPA23_014537.P21135"/>
    </source>
</evidence>
<proteinExistence type="predicted"/>
<evidence type="ECO:0008006" key="4">
    <source>
        <dbReference type="Google" id="ProtNLM"/>
    </source>
</evidence>
<organism evidence="2 3">
    <name type="scientific">Aedes albopictus</name>
    <name type="common">Asian tiger mosquito</name>
    <name type="synonym">Stegomyia albopicta</name>
    <dbReference type="NCBI Taxonomy" id="7160"/>
    <lineage>
        <taxon>Eukaryota</taxon>
        <taxon>Metazoa</taxon>
        <taxon>Ecdysozoa</taxon>
        <taxon>Arthropoda</taxon>
        <taxon>Hexapoda</taxon>
        <taxon>Insecta</taxon>
        <taxon>Pterygota</taxon>
        <taxon>Neoptera</taxon>
        <taxon>Endopterygota</taxon>
        <taxon>Diptera</taxon>
        <taxon>Nematocera</taxon>
        <taxon>Culicoidea</taxon>
        <taxon>Culicidae</taxon>
        <taxon>Culicinae</taxon>
        <taxon>Aedini</taxon>
        <taxon>Aedes</taxon>
        <taxon>Stegomyia</taxon>
    </lineage>
</organism>
<feature type="compositionally biased region" description="Basic and acidic residues" evidence="1">
    <location>
        <begin position="81"/>
        <end position="90"/>
    </location>
</feature>
<feature type="region of interest" description="Disordered" evidence="1">
    <location>
        <begin position="81"/>
        <end position="100"/>
    </location>
</feature>
<protein>
    <recommendedName>
        <fullName evidence="4">Secreted protein</fullName>
    </recommendedName>
</protein>
<reference evidence="3" key="1">
    <citation type="journal article" date="2015" name="Proc. Natl. Acad. Sci. U.S.A.">
        <title>Genome sequence of the Asian Tiger mosquito, Aedes albopictus, reveals insights into its biology, genetics, and evolution.</title>
        <authorList>
            <person name="Chen X.G."/>
            <person name="Jiang X."/>
            <person name="Gu J."/>
            <person name="Xu M."/>
            <person name="Wu Y."/>
            <person name="Deng Y."/>
            <person name="Zhang C."/>
            <person name="Bonizzoni M."/>
            <person name="Dermauw W."/>
            <person name="Vontas J."/>
            <person name="Armbruster P."/>
            <person name="Huang X."/>
            <person name="Yang Y."/>
            <person name="Zhang H."/>
            <person name="He W."/>
            <person name="Peng H."/>
            <person name="Liu Y."/>
            <person name="Wu K."/>
            <person name="Chen J."/>
            <person name="Lirakis M."/>
            <person name="Topalis P."/>
            <person name="Van Leeuwen T."/>
            <person name="Hall A.B."/>
            <person name="Jiang X."/>
            <person name="Thorpe C."/>
            <person name="Mueller R.L."/>
            <person name="Sun C."/>
            <person name="Waterhouse R.M."/>
            <person name="Yan G."/>
            <person name="Tu Z.J."/>
            <person name="Fang X."/>
            <person name="James A.A."/>
        </authorList>
    </citation>
    <scope>NUCLEOTIDE SEQUENCE [LARGE SCALE GENOMIC DNA]</scope>
    <source>
        <strain evidence="3">Foshan</strain>
    </source>
</reference>
<evidence type="ECO:0000313" key="3">
    <source>
        <dbReference type="Proteomes" id="UP000069940"/>
    </source>
</evidence>
<name>A0ABM1Z2Z7_AEDAL</name>